<reference evidence="1" key="1">
    <citation type="journal article" date="2015" name="Proc. Natl. Acad. Sci. U.S.A.">
        <title>Networks of energetic and metabolic interactions define dynamics in microbial communities.</title>
        <authorList>
            <person name="Embree M."/>
            <person name="Liu J.K."/>
            <person name="Al-Bassam M.M."/>
            <person name="Zengler K."/>
        </authorList>
    </citation>
    <scope>NUCLEOTIDE SEQUENCE</scope>
</reference>
<comment type="caution">
    <text evidence="1">The sequence shown here is derived from an EMBL/GenBank/DDBJ whole genome shotgun (WGS) entry which is preliminary data.</text>
</comment>
<evidence type="ECO:0000313" key="1">
    <source>
        <dbReference type="EMBL" id="KUG22153.1"/>
    </source>
</evidence>
<name>A0A0W8FMV3_9ZZZZ</name>
<accession>A0A0W8FMV3</accession>
<proteinExistence type="predicted"/>
<organism evidence="1">
    <name type="scientific">hydrocarbon metagenome</name>
    <dbReference type="NCBI Taxonomy" id="938273"/>
    <lineage>
        <taxon>unclassified sequences</taxon>
        <taxon>metagenomes</taxon>
        <taxon>ecological metagenomes</taxon>
    </lineage>
</organism>
<gene>
    <name evidence="1" type="ORF">ASZ90_008077</name>
</gene>
<sequence>MNQEIPEQGILHPQFYKNYRSAHICMLTYELTSVKMICGCKKGIVPNPDSSGFVFSLARY</sequence>
<protein>
    <submittedName>
        <fullName evidence="1">Uncharacterized protein</fullName>
    </submittedName>
</protein>
<dbReference type="AlphaFoldDB" id="A0A0W8FMV3"/>
<dbReference type="EMBL" id="LNQE01000984">
    <property type="protein sequence ID" value="KUG22153.1"/>
    <property type="molecule type" value="Genomic_DNA"/>
</dbReference>